<evidence type="ECO:0000313" key="2">
    <source>
        <dbReference type="Proteomes" id="UP000020735"/>
    </source>
</evidence>
<dbReference type="Proteomes" id="UP000020735">
    <property type="component" value="Unassembled WGS sequence"/>
</dbReference>
<gene>
    <name evidence="1" type="ORF">J529_1929</name>
</gene>
<name>A0A009SCG5_ACIBA</name>
<organism evidence="1 2">
    <name type="scientific">Acinetobacter baumannii 99063</name>
    <dbReference type="NCBI Taxonomy" id="1310630"/>
    <lineage>
        <taxon>Bacteria</taxon>
        <taxon>Pseudomonadati</taxon>
        <taxon>Pseudomonadota</taxon>
        <taxon>Gammaproteobacteria</taxon>
        <taxon>Moraxellales</taxon>
        <taxon>Moraxellaceae</taxon>
        <taxon>Acinetobacter</taxon>
        <taxon>Acinetobacter calcoaceticus/baumannii complex</taxon>
    </lineage>
</organism>
<dbReference type="PATRIC" id="fig|1310630.3.peg.1885"/>
<comment type="caution">
    <text evidence="1">The sequence shown here is derived from an EMBL/GenBank/DDBJ whole genome shotgun (WGS) entry which is preliminary data.</text>
</comment>
<evidence type="ECO:0000313" key="1">
    <source>
        <dbReference type="EMBL" id="EXC51397.1"/>
    </source>
</evidence>
<sequence length="41" mass="5028">MKLYYSMKSKNGRKNRAQYDTLFFLQLFTVYKYQEVKAEPV</sequence>
<dbReference type="EMBL" id="JEXJ01000026">
    <property type="protein sequence ID" value="EXC51397.1"/>
    <property type="molecule type" value="Genomic_DNA"/>
</dbReference>
<reference evidence="1 2" key="1">
    <citation type="submission" date="2014-02" db="EMBL/GenBank/DDBJ databases">
        <title>Comparative genomics and transcriptomics to identify genetic mechanisms underlying the emergence of carbapenem resistant Acinetobacter baumannii (CRAb).</title>
        <authorList>
            <person name="Harris A.D."/>
            <person name="Johnson K.J."/>
            <person name="George J."/>
            <person name="Shefchek K."/>
            <person name="Daugherty S.C."/>
            <person name="Parankush S."/>
            <person name="Sadzewicz L."/>
            <person name="Tallon L."/>
            <person name="Sengamalay N."/>
            <person name="Hazen T.H."/>
            <person name="Rasko D.A."/>
        </authorList>
    </citation>
    <scope>NUCLEOTIDE SEQUENCE [LARGE SCALE GENOMIC DNA]</scope>
    <source>
        <strain evidence="1 2">99063</strain>
    </source>
</reference>
<protein>
    <submittedName>
        <fullName evidence="1">Uncharacterized protein</fullName>
    </submittedName>
</protein>
<accession>A0A009SCG5</accession>
<dbReference type="AlphaFoldDB" id="A0A009SCG5"/>
<proteinExistence type="predicted"/>